<dbReference type="InterPro" id="IPR013225">
    <property type="entry name" value="PaaX_C"/>
</dbReference>
<dbReference type="Pfam" id="PF08223">
    <property type="entry name" value="PaaX_C"/>
    <property type="match status" value="1"/>
</dbReference>
<dbReference type="Gene3D" id="1.10.10.10">
    <property type="entry name" value="Winged helix-like DNA-binding domain superfamily/Winged helix DNA-binding domain"/>
    <property type="match status" value="1"/>
</dbReference>
<protein>
    <submittedName>
        <fullName evidence="4">Uncharacterized protein</fullName>
    </submittedName>
</protein>
<dbReference type="PANTHER" id="PTHR30319:SF1">
    <property type="entry name" value="TRANSCRIPTIONAL REPRESSOR PAAX"/>
    <property type="match status" value="1"/>
</dbReference>
<dbReference type="InterPro" id="IPR036388">
    <property type="entry name" value="WH-like_DNA-bd_sf"/>
</dbReference>
<dbReference type="Pfam" id="PF07848">
    <property type="entry name" value="PaaX"/>
    <property type="match status" value="1"/>
</dbReference>
<reference evidence="4 5" key="1">
    <citation type="journal article" date="2015" name="Genome Announc.">
        <title>Draft Genome Sequence of the Thermophile Thermus filiformis ATCC 43280, Producer of Carotenoid-(Di)glucoside-Branched Fatty Acid (Di)esters and Source of Hyperthermostable Enzymes of Biotechnological Interest.</title>
        <authorList>
            <person name="Mandelli F."/>
            <person name="Oliveira Ramires B."/>
            <person name="Couger M.B."/>
            <person name="Paixao D.A."/>
            <person name="Camilo C.M."/>
            <person name="Polikarpov I."/>
            <person name="Prade R."/>
            <person name="Riano-Pachon D.M."/>
            <person name="Squina F.M."/>
        </authorList>
    </citation>
    <scope>NUCLEOTIDE SEQUENCE [LARGE SCALE GENOMIC DNA]</scope>
    <source>
        <strain evidence="4 5">ATCC 43280</strain>
    </source>
</reference>
<dbReference type="InterPro" id="IPR048846">
    <property type="entry name" value="PaaX-like_central"/>
</dbReference>
<dbReference type="RefSeq" id="WP_038060836.1">
    <property type="nucleotide sequence ID" value="NZ_JPSL02000039.1"/>
</dbReference>
<evidence type="ECO:0000259" key="2">
    <source>
        <dbReference type="Pfam" id="PF08223"/>
    </source>
</evidence>
<dbReference type="OrthoDB" id="2270427at2"/>
<accession>A0A0A2WSV6</accession>
<keyword evidence="5" id="KW-1185">Reference proteome</keyword>
<evidence type="ECO:0000259" key="3">
    <source>
        <dbReference type="Pfam" id="PF20803"/>
    </source>
</evidence>
<evidence type="ECO:0000313" key="4">
    <source>
        <dbReference type="EMBL" id="KGQ22913.1"/>
    </source>
</evidence>
<dbReference type="PATRIC" id="fig|276.5.peg.242"/>
<dbReference type="Proteomes" id="UP000030364">
    <property type="component" value="Unassembled WGS sequence"/>
</dbReference>
<organism evidence="4 5">
    <name type="scientific">Thermus filiformis</name>
    <dbReference type="NCBI Taxonomy" id="276"/>
    <lineage>
        <taxon>Bacteria</taxon>
        <taxon>Thermotogati</taxon>
        <taxon>Deinococcota</taxon>
        <taxon>Deinococci</taxon>
        <taxon>Thermales</taxon>
        <taxon>Thermaceae</taxon>
        <taxon>Thermus</taxon>
    </lineage>
</organism>
<dbReference type="InterPro" id="IPR012906">
    <property type="entry name" value="PaaX-like_N"/>
</dbReference>
<comment type="caution">
    <text evidence="4">The sequence shown here is derived from an EMBL/GenBank/DDBJ whole genome shotgun (WGS) entry which is preliminary data.</text>
</comment>
<dbReference type="PIRSF" id="PIRSF020623">
    <property type="entry name" value="PaaX"/>
    <property type="match status" value="1"/>
</dbReference>
<sequence length="247" mass="28236">MRARSTLFTLYMEYVFPDRKARVKDLVRWMRLLGFSEPAVRAALSRSAKRGWVLPLREGREAFYALSDRVFWQVKVVRSRLYEPLPPFSGRLSLLLIENLGRKERDRFKSELALLGYGSLMPGVFLSPNGGELLPELLAFYGRKGLVLRVEGSLEEARELVGRVFPLEEAQARYQELLARPWEARSPEEAFRLLTELVHEARKLLFLDPGLPPELAPTGYLGPSARERFLSKRAELKALAAPILSPR</sequence>
<dbReference type="PANTHER" id="PTHR30319">
    <property type="entry name" value="PHENYLACETIC ACID REGULATOR-RELATED TRANSCRIPTIONAL REPRESSOR"/>
    <property type="match status" value="1"/>
</dbReference>
<dbReference type="GO" id="GO:0006351">
    <property type="term" value="P:DNA-templated transcription"/>
    <property type="evidence" value="ECO:0007669"/>
    <property type="project" value="InterPro"/>
</dbReference>
<feature type="domain" description="Transcriptional repressor PaaX-like N-terminal" evidence="1">
    <location>
        <begin position="2"/>
        <end position="70"/>
    </location>
</feature>
<feature type="domain" description="Transcriptional repressor PaaX-like central Cas2-like" evidence="3">
    <location>
        <begin position="98"/>
        <end position="130"/>
    </location>
</feature>
<dbReference type="EMBL" id="JPSL02000039">
    <property type="protein sequence ID" value="KGQ22913.1"/>
    <property type="molecule type" value="Genomic_DNA"/>
</dbReference>
<name>A0A0A2WSV6_THEFI</name>
<dbReference type="Gene3D" id="1.20.58.1460">
    <property type="match status" value="1"/>
</dbReference>
<evidence type="ECO:0000313" key="5">
    <source>
        <dbReference type="Proteomes" id="UP000030364"/>
    </source>
</evidence>
<dbReference type="STRING" id="276.THFILI_06230"/>
<dbReference type="InterPro" id="IPR011965">
    <property type="entry name" value="PaaX_trns_reg"/>
</dbReference>
<dbReference type="Pfam" id="PF20803">
    <property type="entry name" value="PaaX_M"/>
    <property type="match status" value="1"/>
</dbReference>
<gene>
    <name evidence="4" type="ORF">THFILI_06230</name>
</gene>
<proteinExistence type="predicted"/>
<feature type="domain" description="Transcriptional repressor PaaX-like C-terminal" evidence="2">
    <location>
        <begin position="167"/>
        <end position="244"/>
    </location>
</feature>
<evidence type="ECO:0000259" key="1">
    <source>
        <dbReference type="Pfam" id="PF07848"/>
    </source>
</evidence>
<dbReference type="AlphaFoldDB" id="A0A0A2WSV6"/>